<dbReference type="EMBL" id="SNRW01032733">
    <property type="protein sequence ID" value="KAA6356589.1"/>
    <property type="molecule type" value="Genomic_DNA"/>
</dbReference>
<evidence type="ECO:0000313" key="2">
    <source>
        <dbReference type="EMBL" id="KAA6356589.1"/>
    </source>
</evidence>
<accession>A0A5J4TEN6</accession>
<comment type="caution">
    <text evidence="2">The sequence shown here is derived from an EMBL/GenBank/DDBJ whole genome shotgun (WGS) entry which is preliminary data.</text>
</comment>
<dbReference type="Proteomes" id="UP000324800">
    <property type="component" value="Unassembled WGS sequence"/>
</dbReference>
<feature type="region of interest" description="Disordered" evidence="1">
    <location>
        <begin position="38"/>
        <end position="61"/>
    </location>
</feature>
<evidence type="ECO:0000256" key="1">
    <source>
        <dbReference type="SAM" id="MobiDB-lite"/>
    </source>
</evidence>
<protein>
    <submittedName>
        <fullName evidence="2">Uncharacterized protein</fullName>
    </submittedName>
</protein>
<sequence>MEQSSQEQKADDEKQISIMIPESRDIFINNILAWRSTNPQENSVTPQKADQHVDKNPQITP</sequence>
<dbReference type="AlphaFoldDB" id="A0A5J4TEN6"/>
<reference evidence="2 3" key="1">
    <citation type="submission" date="2019-03" db="EMBL/GenBank/DDBJ databases">
        <title>Single cell metagenomics reveals metabolic interactions within the superorganism composed of flagellate Streblomastix strix and complex community of Bacteroidetes bacteria on its surface.</title>
        <authorList>
            <person name="Treitli S.C."/>
            <person name="Kolisko M."/>
            <person name="Husnik F."/>
            <person name="Keeling P."/>
            <person name="Hampl V."/>
        </authorList>
    </citation>
    <scope>NUCLEOTIDE SEQUENCE [LARGE SCALE GENOMIC DNA]</scope>
    <source>
        <strain evidence="2">ST1C</strain>
    </source>
</reference>
<proteinExistence type="predicted"/>
<feature type="compositionally biased region" description="Polar residues" evidence="1">
    <location>
        <begin position="38"/>
        <end position="48"/>
    </location>
</feature>
<gene>
    <name evidence="2" type="ORF">EZS28_047883</name>
</gene>
<name>A0A5J4TEN6_9EUKA</name>
<evidence type="ECO:0000313" key="3">
    <source>
        <dbReference type="Proteomes" id="UP000324800"/>
    </source>
</evidence>
<organism evidence="2 3">
    <name type="scientific">Streblomastix strix</name>
    <dbReference type="NCBI Taxonomy" id="222440"/>
    <lineage>
        <taxon>Eukaryota</taxon>
        <taxon>Metamonada</taxon>
        <taxon>Preaxostyla</taxon>
        <taxon>Oxymonadida</taxon>
        <taxon>Streblomastigidae</taxon>
        <taxon>Streblomastix</taxon>
    </lineage>
</organism>
<feature type="non-terminal residue" evidence="2">
    <location>
        <position position="61"/>
    </location>
</feature>